<keyword evidence="1" id="KW-0597">Phosphoprotein</keyword>
<proteinExistence type="predicted"/>
<dbReference type="Gene3D" id="1.20.120.160">
    <property type="entry name" value="HPT domain"/>
    <property type="match status" value="1"/>
</dbReference>
<sequence>MVQKQTSAGGRRSKNSAQLNPCQSSVFAEALGRLGGDEDLLRELAAILVDDVPPLVQGLQSAIASGDFSEAHRDSHALKGLVVTFDERGCGLMISELMTALKEENSHEIHRLSRNCIEVVENLRMNCKRLLD</sequence>
<keyword evidence="4" id="KW-1185">Reference proteome</keyword>
<gene>
    <name evidence="3" type="ORF">Rcae01_05974</name>
</gene>
<dbReference type="SUPFAM" id="SSF47226">
    <property type="entry name" value="Histidine-containing phosphotransfer domain, HPT domain"/>
    <property type="match status" value="1"/>
</dbReference>
<evidence type="ECO:0000256" key="1">
    <source>
        <dbReference type="PROSITE-ProRule" id="PRU00110"/>
    </source>
</evidence>
<evidence type="ECO:0000313" key="3">
    <source>
        <dbReference type="EMBL" id="GAA5510466.1"/>
    </source>
</evidence>
<dbReference type="InterPro" id="IPR036641">
    <property type="entry name" value="HPT_dom_sf"/>
</dbReference>
<dbReference type="InterPro" id="IPR008207">
    <property type="entry name" value="Sig_transdc_His_kin_Hpt_dom"/>
</dbReference>
<evidence type="ECO:0000259" key="2">
    <source>
        <dbReference type="PROSITE" id="PS50894"/>
    </source>
</evidence>
<accession>A0ABP9VZB2</accession>
<dbReference type="PROSITE" id="PS50894">
    <property type="entry name" value="HPT"/>
    <property type="match status" value="1"/>
</dbReference>
<feature type="modified residue" description="Phosphohistidine" evidence="1">
    <location>
        <position position="76"/>
    </location>
</feature>
<comment type="caution">
    <text evidence="3">The sequence shown here is derived from an EMBL/GenBank/DDBJ whole genome shotgun (WGS) entry which is preliminary data.</text>
</comment>
<evidence type="ECO:0000313" key="4">
    <source>
        <dbReference type="Proteomes" id="UP001416858"/>
    </source>
</evidence>
<name>A0ABP9VZB2_9BACT</name>
<feature type="domain" description="HPt" evidence="2">
    <location>
        <begin position="37"/>
        <end position="132"/>
    </location>
</feature>
<protein>
    <recommendedName>
        <fullName evidence="2">HPt domain-containing protein</fullName>
    </recommendedName>
</protein>
<reference evidence="3 4" key="1">
    <citation type="submission" date="2024-02" db="EMBL/GenBank/DDBJ databases">
        <title>Rhodopirellula caenicola NBRC 110016.</title>
        <authorList>
            <person name="Ichikawa N."/>
            <person name="Katano-Makiyama Y."/>
            <person name="Hidaka K."/>
        </authorList>
    </citation>
    <scope>NUCLEOTIDE SEQUENCE [LARGE SCALE GENOMIC DNA]</scope>
    <source>
        <strain evidence="3 4">NBRC 110016</strain>
    </source>
</reference>
<dbReference type="Proteomes" id="UP001416858">
    <property type="component" value="Unassembled WGS sequence"/>
</dbReference>
<dbReference type="EMBL" id="BAABRO010000023">
    <property type="protein sequence ID" value="GAA5510466.1"/>
    <property type="molecule type" value="Genomic_DNA"/>
</dbReference>
<organism evidence="3 4">
    <name type="scientific">Novipirellula caenicola</name>
    <dbReference type="NCBI Taxonomy" id="1536901"/>
    <lineage>
        <taxon>Bacteria</taxon>
        <taxon>Pseudomonadati</taxon>
        <taxon>Planctomycetota</taxon>
        <taxon>Planctomycetia</taxon>
        <taxon>Pirellulales</taxon>
        <taxon>Pirellulaceae</taxon>
        <taxon>Novipirellula</taxon>
    </lineage>
</organism>